<name>A0AAP9KAJ8_9VIBR</name>
<dbReference type="EMBL" id="CP045859">
    <property type="protein sequence ID" value="QGH47679.1"/>
    <property type="molecule type" value="Genomic_DNA"/>
</dbReference>
<organism evidence="2 4">
    <name type="scientific">Vibrio owensii</name>
    <dbReference type="NCBI Taxonomy" id="696485"/>
    <lineage>
        <taxon>Bacteria</taxon>
        <taxon>Pseudomonadati</taxon>
        <taxon>Pseudomonadota</taxon>
        <taxon>Gammaproteobacteria</taxon>
        <taxon>Vibrionales</taxon>
        <taxon>Vibrionaceae</taxon>
        <taxon>Vibrio</taxon>
    </lineage>
</organism>
<sequence>MKSNKLVTLCSRLLEFELTPFLIGVSSGQIAPKVNSSRWAELKNKAQNNQLDPQDLRELAALCNYERLELIFELIDEIEK</sequence>
<evidence type="ECO:0000313" key="2">
    <source>
        <dbReference type="EMBL" id="QGH47679.1"/>
    </source>
</evidence>
<proteinExistence type="predicted"/>
<dbReference type="EMBL" id="CP033137">
    <property type="protein sequence ID" value="AYO14644.1"/>
    <property type="molecule type" value="Genomic_DNA"/>
</dbReference>
<reference evidence="2 4" key="1">
    <citation type="journal article" date="2015" name="Genome Announc.">
        <title>Draft Genome Sequence of Vibrio owensii Strain SH-14, Which Causes Shrimp Acute Hepatopancreatic Necrosis Disease.</title>
        <authorList>
            <person name="Liu L."/>
            <person name="Xiao J."/>
            <person name="Xia X."/>
            <person name="Pan Y."/>
            <person name="Yan S."/>
            <person name="Wang Y."/>
        </authorList>
    </citation>
    <scope>NUCLEOTIDE SEQUENCE [LARGE SCALE GENOMIC DNA]</scope>
    <source>
        <strain evidence="2 4">SH14</strain>
    </source>
</reference>
<dbReference type="Proteomes" id="UP000272136">
    <property type="component" value="Chromosome 1"/>
</dbReference>
<dbReference type="AlphaFoldDB" id="A0AAP9KAJ8"/>
<evidence type="ECO:0000313" key="3">
    <source>
        <dbReference type="Proteomes" id="UP000272136"/>
    </source>
</evidence>
<gene>
    <name evidence="2" type="ORF">APZ19_11455</name>
    <name evidence="1" type="ORF">D0812_09590</name>
</gene>
<reference evidence="1 3" key="2">
    <citation type="submission" date="2018-10" db="EMBL/GenBank/DDBJ databases">
        <title>Whole Genome of Vibrio owensii strain 170502, isolated from Acute Hepatopancreatic Necrosis Disease (AHPND) shrimp.</title>
        <authorList>
            <person name="Yan M."/>
            <person name="Wang X."/>
            <person name="Wang Y."/>
        </authorList>
    </citation>
    <scope>NUCLEOTIDE SEQUENCE [LARGE SCALE GENOMIC DNA]</scope>
    <source>
        <strain evidence="1 3">1700302</strain>
    </source>
</reference>
<reference evidence="2" key="3">
    <citation type="submission" date="2019-11" db="EMBL/GenBank/DDBJ databases">
        <title>Complete genome sequence of Vibrio owensii SH-14 isolated from shrimp with acute hepatopancreatic necrosis diease.</title>
        <authorList>
            <person name="Liang X."/>
            <person name="Wang Y."/>
        </authorList>
    </citation>
    <scope>NUCLEOTIDE SEQUENCE</scope>
    <source>
        <strain evidence="2">SH14</strain>
    </source>
</reference>
<keyword evidence="3" id="KW-1185">Reference proteome</keyword>
<evidence type="ECO:0000313" key="1">
    <source>
        <dbReference type="EMBL" id="AYO14644.1"/>
    </source>
</evidence>
<accession>A0AAP9KAJ8</accession>
<dbReference type="Proteomes" id="UP000390336">
    <property type="component" value="Chromosome 1"/>
</dbReference>
<dbReference type="RefSeq" id="WP_054822820.1">
    <property type="nucleotide sequence ID" value="NZ_CP033137.1"/>
</dbReference>
<evidence type="ECO:0000313" key="4">
    <source>
        <dbReference type="Proteomes" id="UP000390336"/>
    </source>
</evidence>
<protein>
    <submittedName>
        <fullName evidence="2">Uncharacterized protein</fullName>
    </submittedName>
</protein>